<name>A0A382K9Y8_9ZZZZ</name>
<protein>
    <recommendedName>
        <fullName evidence="2">Fatty acid desaturase domain-containing protein</fullName>
    </recommendedName>
</protein>
<dbReference type="EMBL" id="UINC01079297">
    <property type="protein sequence ID" value="SVC21158.1"/>
    <property type="molecule type" value="Genomic_DNA"/>
</dbReference>
<gene>
    <name evidence="3" type="ORF">METZ01_LOCUS274012</name>
</gene>
<evidence type="ECO:0000313" key="3">
    <source>
        <dbReference type="EMBL" id="SVC21158.1"/>
    </source>
</evidence>
<dbReference type="GO" id="GO:0016020">
    <property type="term" value="C:membrane"/>
    <property type="evidence" value="ECO:0007669"/>
    <property type="project" value="TreeGrafter"/>
</dbReference>
<dbReference type="AlphaFoldDB" id="A0A382K9Y8"/>
<feature type="non-terminal residue" evidence="3">
    <location>
        <position position="1"/>
    </location>
</feature>
<evidence type="ECO:0000256" key="1">
    <source>
        <dbReference type="SAM" id="Phobius"/>
    </source>
</evidence>
<feature type="domain" description="Fatty acid desaturase" evidence="2">
    <location>
        <begin position="6"/>
        <end position="219"/>
    </location>
</feature>
<reference evidence="3" key="1">
    <citation type="submission" date="2018-05" db="EMBL/GenBank/DDBJ databases">
        <authorList>
            <person name="Lanie J.A."/>
            <person name="Ng W.-L."/>
            <person name="Kazmierczak K.M."/>
            <person name="Andrzejewski T.M."/>
            <person name="Davidsen T.M."/>
            <person name="Wayne K.J."/>
            <person name="Tettelin H."/>
            <person name="Glass J.I."/>
            <person name="Rusch D."/>
            <person name="Podicherti R."/>
            <person name="Tsui H.-C.T."/>
            <person name="Winkler M.E."/>
        </authorList>
    </citation>
    <scope>NUCLEOTIDE SEQUENCE</scope>
</reference>
<keyword evidence="1" id="KW-0472">Membrane</keyword>
<dbReference type="PANTHER" id="PTHR19353">
    <property type="entry name" value="FATTY ACID DESATURASE 2"/>
    <property type="match status" value="1"/>
</dbReference>
<keyword evidence="1" id="KW-1133">Transmembrane helix</keyword>
<accession>A0A382K9Y8</accession>
<dbReference type="Pfam" id="PF00487">
    <property type="entry name" value="FA_desaturase"/>
    <property type="match status" value="1"/>
</dbReference>
<keyword evidence="1" id="KW-0812">Transmembrane</keyword>
<feature type="transmembrane region" description="Helical" evidence="1">
    <location>
        <begin position="104"/>
        <end position="124"/>
    </location>
</feature>
<sequence>GIGMYLLFSPMHESLHHNVSTNHGLNEILGRISLALLIPASPIEIARWAHFQHHRFTSGEQDPDNFIHDAPLWQIPLRWSNFDLYYLYTFLRYGGDKRKAHARALILSAGVFFAIIASLTYLGYGMEVLFLWILPSRIGLALVALVFVFLPHYPSNITAEENEYQATTIRLGWEWLLTPLSVYQNYHLIHHLYPTLPFYNYINVWHLRYDELTSQNPAIQQGFELMPVNYEATPAV</sequence>
<dbReference type="PANTHER" id="PTHR19353:SF19">
    <property type="entry name" value="DELTA(5) FATTY ACID DESATURASE C-RELATED"/>
    <property type="match status" value="1"/>
</dbReference>
<dbReference type="GO" id="GO:0016717">
    <property type="term" value="F:oxidoreductase activity, acting on paired donors, with oxidation of a pair of donors resulting in the reduction of molecular oxygen to two molecules of water"/>
    <property type="evidence" value="ECO:0007669"/>
    <property type="project" value="TreeGrafter"/>
</dbReference>
<dbReference type="InterPro" id="IPR012171">
    <property type="entry name" value="Fatty_acid_desaturase"/>
</dbReference>
<evidence type="ECO:0000259" key="2">
    <source>
        <dbReference type="Pfam" id="PF00487"/>
    </source>
</evidence>
<proteinExistence type="predicted"/>
<dbReference type="InterPro" id="IPR005804">
    <property type="entry name" value="FA_desaturase_dom"/>
</dbReference>
<feature type="transmembrane region" description="Helical" evidence="1">
    <location>
        <begin position="130"/>
        <end position="150"/>
    </location>
</feature>
<dbReference type="GO" id="GO:0008610">
    <property type="term" value="P:lipid biosynthetic process"/>
    <property type="evidence" value="ECO:0007669"/>
    <property type="project" value="UniProtKB-ARBA"/>
</dbReference>
<organism evidence="3">
    <name type="scientific">marine metagenome</name>
    <dbReference type="NCBI Taxonomy" id="408172"/>
    <lineage>
        <taxon>unclassified sequences</taxon>
        <taxon>metagenomes</taxon>
        <taxon>ecological metagenomes</taxon>
    </lineage>
</organism>